<dbReference type="PANTHER" id="PTHR13239">
    <property type="entry name" value="PROTEIN REQUIRED FOR HYPHAL ANASTOMOSIS HAM-2"/>
    <property type="match status" value="1"/>
</dbReference>
<dbReference type="InterPro" id="IPR012486">
    <property type="entry name" value="Far11/STRP_N"/>
</dbReference>
<evidence type="ECO:0000313" key="4">
    <source>
        <dbReference type="Proteomes" id="UP000270094"/>
    </source>
</evidence>
<accession>A0A3P7J391</accession>
<dbReference type="GO" id="GO:0007010">
    <property type="term" value="P:cytoskeleton organization"/>
    <property type="evidence" value="ECO:0007669"/>
    <property type="project" value="TreeGrafter"/>
</dbReference>
<dbReference type="Proteomes" id="UP000270094">
    <property type="component" value="Unassembled WGS sequence"/>
</dbReference>
<evidence type="ECO:0000256" key="1">
    <source>
        <dbReference type="SAM" id="MobiDB-lite"/>
    </source>
</evidence>
<dbReference type="InterPro" id="IPR040185">
    <property type="entry name" value="Far11/STRP"/>
</dbReference>
<dbReference type="EMBL" id="UYYB01017845">
    <property type="protein sequence ID" value="VDM70847.1"/>
    <property type="molecule type" value="Genomic_DNA"/>
</dbReference>
<dbReference type="AlphaFoldDB" id="A0A3P7J391"/>
<feature type="region of interest" description="Disordered" evidence="1">
    <location>
        <begin position="177"/>
        <end position="224"/>
    </location>
</feature>
<feature type="domain" description="Far11/STRP N-terminal" evidence="2">
    <location>
        <begin position="4"/>
        <end position="118"/>
    </location>
</feature>
<dbReference type="OrthoDB" id="5869154at2759"/>
<gene>
    <name evidence="3" type="ORF">SVUK_LOCUS5845</name>
</gene>
<dbReference type="GO" id="GO:0005829">
    <property type="term" value="C:cytosol"/>
    <property type="evidence" value="ECO:0007669"/>
    <property type="project" value="TreeGrafter"/>
</dbReference>
<evidence type="ECO:0000313" key="3">
    <source>
        <dbReference type="EMBL" id="VDM70847.1"/>
    </source>
</evidence>
<dbReference type="PANTHER" id="PTHR13239:SF4">
    <property type="entry name" value="AT25231P"/>
    <property type="match status" value="1"/>
</dbReference>
<proteinExistence type="predicted"/>
<evidence type="ECO:0000259" key="2">
    <source>
        <dbReference type="Pfam" id="PF07923"/>
    </source>
</evidence>
<dbReference type="Pfam" id="PF07923">
    <property type="entry name" value="N1221"/>
    <property type="match status" value="1"/>
</dbReference>
<reference evidence="3 4" key="1">
    <citation type="submission" date="2018-11" db="EMBL/GenBank/DDBJ databases">
        <authorList>
            <consortium name="Pathogen Informatics"/>
        </authorList>
    </citation>
    <scope>NUCLEOTIDE SEQUENCE [LARGE SCALE GENOMIC DNA]</scope>
</reference>
<protein>
    <recommendedName>
        <fullName evidence="2">Far11/STRP N-terminal domain-containing protein</fullName>
    </recommendedName>
</protein>
<organism evidence="3 4">
    <name type="scientific">Strongylus vulgaris</name>
    <name type="common">Blood worm</name>
    <dbReference type="NCBI Taxonomy" id="40348"/>
    <lineage>
        <taxon>Eukaryota</taxon>
        <taxon>Metazoa</taxon>
        <taxon>Ecdysozoa</taxon>
        <taxon>Nematoda</taxon>
        <taxon>Chromadorea</taxon>
        <taxon>Rhabditida</taxon>
        <taxon>Rhabditina</taxon>
        <taxon>Rhabditomorpha</taxon>
        <taxon>Strongyloidea</taxon>
        <taxon>Strongylidae</taxon>
        <taxon>Strongylus</taxon>
    </lineage>
</organism>
<keyword evidence="4" id="KW-1185">Reference proteome</keyword>
<sequence length="241" mass="26608">MADNEAMRTVLAALYHMVELIRNQDMTDKLLSEDSGLSARRSAFLAELNEPLDHVHQPLLLVLFEMLPPFYTGASPHYPIKKILLLIWKILLATLGGWRALDASKTAKRAALGLPIMENTIEVASSLSATVINDTESGARVASRRIVPIGRVMARQLAYTGSSEEAKDEEIDIGAIAGEDFGDNDGSSRKVSELRQVSSGDRTPRAGSPMPREPPKRSLPWKSKVSKQEIEAFLQQERFVL</sequence>
<name>A0A3P7J391_STRVU</name>